<keyword evidence="2" id="KW-1185">Reference proteome</keyword>
<dbReference type="EMBL" id="QTSX02004976">
    <property type="protein sequence ID" value="KAJ9063206.1"/>
    <property type="molecule type" value="Genomic_DNA"/>
</dbReference>
<name>A0ACC2SLU6_9FUNG</name>
<evidence type="ECO:0000313" key="2">
    <source>
        <dbReference type="Proteomes" id="UP001165960"/>
    </source>
</evidence>
<protein>
    <submittedName>
        <fullName evidence="1">Uncharacterized protein</fullName>
    </submittedName>
</protein>
<gene>
    <name evidence="1" type="ORF">DSO57_1002504</name>
</gene>
<comment type="caution">
    <text evidence="1">The sequence shown here is derived from an EMBL/GenBank/DDBJ whole genome shotgun (WGS) entry which is preliminary data.</text>
</comment>
<organism evidence="1 2">
    <name type="scientific">Entomophthora muscae</name>
    <dbReference type="NCBI Taxonomy" id="34485"/>
    <lineage>
        <taxon>Eukaryota</taxon>
        <taxon>Fungi</taxon>
        <taxon>Fungi incertae sedis</taxon>
        <taxon>Zoopagomycota</taxon>
        <taxon>Entomophthoromycotina</taxon>
        <taxon>Entomophthoromycetes</taxon>
        <taxon>Entomophthorales</taxon>
        <taxon>Entomophthoraceae</taxon>
        <taxon>Entomophthora</taxon>
    </lineage>
</organism>
<accession>A0ACC2SLU6</accession>
<reference evidence="1" key="1">
    <citation type="submission" date="2022-04" db="EMBL/GenBank/DDBJ databases">
        <title>Genome of the entomopathogenic fungus Entomophthora muscae.</title>
        <authorList>
            <person name="Elya C."/>
            <person name="Lovett B.R."/>
            <person name="Lee E."/>
            <person name="Macias A.M."/>
            <person name="Hajek A.E."/>
            <person name="De Bivort B.L."/>
            <person name="Kasson M.T."/>
            <person name="De Fine Licht H.H."/>
            <person name="Stajich J.E."/>
        </authorList>
    </citation>
    <scope>NUCLEOTIDE SEQUENCE</scope>
    <source>
        <strain evidence="1">Berkeley</strain>
    </source>
</reference>
<proteinExistence type="predicted"/>
<dbReference type="Proteomes" id="UP001165960">
    <property type="component" value="Unassembled WGS sequence"/>
</dbReference>
<sequence length="205" mass="23053">MSCGFAPHAHLSQETADQPPDLYRPPGAFFDPVHFTEYPPNPVYLEFTLEKILIHDPEARTRDTEVLYREGTKIIRPPLLFRNKYNFLPTYLVPMTLPLTPRPNYPQESVATNESTFTQIFGVMYITLTGLINFMVPVSGPWAVLGKLLSYIVKLVSILWWALPAGPVGCLPASSQEPLTGWIPDIIIRAFGDIVICIAHRQGKC</sequence>
<evidence type="ECO:0000313" key="1">
    <source>
        <dbReference type="EMBL" id="KAJ9063206.1"/>
    </source>
</evidence>